<evidence type="ECO:0000313" key="2">
    <source>
        <dbReference type="EMBL" id="ORZ00904.1"/>
    </source>
</evidence>
<name>A0A1X2HND8_SYNRA</name>
<dbReference type="AlphaFoldDB" id="A0A1X2HND8"/>
<gene>
    <name evidence="2" type="ORF">BCR43DRAFT_486005</name>
</gene>
<organism evidence="2 3">
    <name type="scientific">Syncephalastrum racemosum</name>
    <name type="common">Filamentous fungus</name>
    <dbReference type="NCBI Taxonomy" id="13706"/>
    <lineage>
        <taxon>Eukaryota</taxon>
        <taxon>Fungi</taxon>
        <taxon>Fungi incertae sedis</taxon>
        <taxon>Mucoromycota</taxon>
        <taxon>Mucoromycotina</taxon>
        <taxon>Mucoromycetes</taxon>
        <taxon>Mucorales</taxon>
        <taxon>Syncephalastraceae</taxon>
        <taxon>Syncephalastrum</taxon>
    </lineage>
</organism>
<comment type="caution">
    <text evidence="2">The sequence shown here is derived from an EMBL/GenBank/DDBJ whole genome shotgun (WGS) entry which is preliminary data.</text>
</comment>
<protein>
    <submittedName>
        <fullName evidence="2">Uncharacterized protein</fullName>
    </submittedName>
</protein>
<keyword evidence="3" id="KW-1185">Reference proteome</keyword>
<feature type="compositionally biased region" description="Low complexity" evidence="1">
    <location>
        <begin position="154"/>
        <end position="167"/>
    </location>
</feature>
<dbReference type="Proteomes" id="UP000242180">
    <property type="component" value="Unassembled WGS sequence"/>
</dbReference>
<accession>A0A1X2HND8</accession>
<dbReference type="EMBL" id="MCGN01000002">
    <property type="protein sequence ID" value="ORZ00904.1"/>
    <property type="molecule type" value="Genomic_DNA"/>
</dbReference>
<feature type="region of interest" description="Disordered" evidence="1">
    <location>
        <begin position="1"/>
        <end position="65"/>
    </location>
</feature>
<feature type="compositionally biased region" description="Polar residues" evidence="1">
    <location>
        <begin position="37"/>
        <end position="50"/>
    </location>
</feature>
<proteinExistence type="predicted"/>
<evidence type="ECO:0000313" key="3">
    <source>
        <dbReference type="Proteomes" id="UP000242180"/>
    </source>
</evidence>
<reference evidence="2 3" key="1">
    <citation type="submission" date="2016-07" db="EMBL/GenBank/DDBJ databases">
        <title>Pervasive Adenine N6-methylation of Active Genes in Fungi.</title>
        <authorList>
            <consortium name="DOE Joint Genome Institute"/>
            <person name="Mondo S.J."/>
            <person name="Dannebaum R.O."/>
            <person name="Kuo R.C."/>
            <person name="Labutti K."/>
            <person name="Haridas S."/>
            <person name="Kuo A."/>
            <person name="Salamov A."/>
            <person name="Ahrendt S.R."/>
            <person name="Lipzen A."/>
            <person name="Sullivan W."/>
            <person name="Andreopoulos W.B."/>
            <person name="Clum A."/>
            <person name="Lindquist E."/>
            <person name="Daum C."/>
            <person name="Ramamoorthy G.K."/>
            <person name="Gryganskyi A."/>
            <person name="Culley D."/>
            <person name="Magnuson J.K."/>
            <person name="James T.Y."/>
            <person name="O'Malley M.A."/>
            <person name="Stajich J.E."/>
            <person name="Spatafora J.W."/>
            <person name="Visel A."/>
            <person name="Grigoriev I.V."/>
        </authorList>
    </citation>
    <scope>NUCLEOTIDE SEQUENCE [LARGE SCALE GENOMIC DNA]</scope>
    <source>
        <strain evidence="2 3">NRRL 2496</strain>
    </source>
</reference>
<dbReference type="InParanoid" id="A0A1X2HND8"/>
<evidence type="ECO:0000256" key="1">
    <source>
        <dbReference type="SAM" id="MobiDB-lite"/>
    </source>
</evidence>
<sequence>MRRRRRQEQQQTPTRAMCDASGSQLLPPPPSHIIGANDTTSSIYSTTPMTHHTYGSPRNSTTAVGAVNEDRNSRLAESTFMWMLQPSSSPSLASADHGSNRITESLLAQQLSEEDGTASVKYAERRPVTVQSIPHLVASDHELTATLVDDSHSQQQLQQQQQPPRPS</sequence>
<feature type="region of interest" description="Disordered" evidence="1">
    <location>
        <begin position="148"/>
        <end position="167"/>
    </location>
</feature>